<protein>
    <submittedName>
        <fullName evidence="1">Uncharacterized protein</fullName>
    </submittedName>
</protein>
<reference evidence="2" key="1">
    <citation type="submission" date="2005-10" db="EMBL/GenBank/DDBJ databases">
        <title>Complete sequence of Pelobacter carbinolicus DSM 2380.</title>
        <authorList>
            <person name="Copeland A."/>
            <person name="Lucas S."/>
            <person name="Lapidus A."/>
            <person name="Barry K."/>
            <person name="Detter J.C."/>
            <person name="Glavina T."/>
            <person name="Hammon N."/>
            <person name="Israni S."/>
            <person name="Pitluck S."/>
            <person name="Chertkov O."/>
            <person name="Schmutz J."/>
            <person name="Larimer F."/>
            <person name="Land M."/>
            <person name="Kyrpides N."/>
            <person name="Ivanova N."/>
            <person name="Richardson P."/>
        </authorList>
    </citation>
    <scope>NUCLEOTIDE SEQUENCE [LARGE SCALE GENOMIC DNA]</scope>
    <source>
        <strain evidence="2">DSM 2380 / NBRC 103641 / GraBd1</strain>
    </source>
</reference>
<accession>Q0C6W0</accession>
<evidence type="ECO:0000313" key="1">
    <source>
        <dbReference type="EMBL" id="ABI81827.1"/>
    </source>
</evidence>
<keyword evidence="2" id="KW-1185">Reference proteome</keyword>
<gene>
    <name evidence="1" type="ordered locus">Pcar_3207</name>
</gene>
<dbReference type="AlphaFoldDB" id="Q0C6W0"/>
<organism evidence="1 2">
    <name type="scientific">Syntrophotalea carbinolica (strain DSM 2380 / NBRC 103641 / GraBd1)</name>
    <name type="common">Pelobacter carbinolicus</name>
    <dbReference type="NCBI Taxonomy" id="338963"/>
    <lineage>
        <taxon>Bacteria</taxon>
        <taxon>Pseudomonadati</taxon>
        <taxon>Thermodesulfobacteriota</taxon>
        <taxon>Desulfuromonadia</taxon>
        <taxon>Desulfuromonadales</taxon>
        <taxon>Syntrophotaleaceae</taxon>
        <taxon>Syntrophotalea</taxon>
    </lineage>
</organism>
<sequence length="56" mass="6233">MISLSQLSPYGDKSVDFPTVLTSLRFFPLFFDLPKKQSGLVMNKICIGLAGRIDAR</sequence>
<dbReference type="KEGG" id="pca:Pcar_3207"/>
<reference evidence="1 2" key="2">
    <citation type="journal article" date="2012" name="BMC Genomics">
        <title>The genome of Pelobacter carbinolicus reveals surprising metabolic capabilities and physiological features.</title>
        <authorList>
            <person name="Aklujkar M."/>
            <person name="Haveman S.A."/>
            <person name="Didonato R.Jr."/>
            <person name="Chertkov O."/>
            <person name="Han C.S."/>
            <person name="Land M.L."/>
            <person name="Brown P."/>
            <person name="Lovley D.R."/>
        </authorList>
    </citation>
    <scope>NUCLEOTIDE SEQUENCE [LARGE SCALE GENOMIC DNA]</scope>
    <source>
        <strain evidence="2">DSM 2380 / NBRC 103641 / GraBd1</strain>
    </source>
</reference>
<dbReference type="HOGENOM" id="CLU_3010219_0_0_7"/>
<dbReference type="EMBL" id="CP000142">
    <property type="protein sequence ID" value="ABI81827.1"/>
    <property type="molecule type" value="Genomic_DNA"/>
</dbReference>
<evidence type="ECO:0000313" key="2">
    <source>
        <dbReference type="Proteomes" id="UP000002534"/>
    </source>
</evidence>
<dbReference type="STRING" id="338963.Pcar_3207"/>
<name>Q0C6W0_SYNC1</name>
<proteinExistence type="predicted"/>
<dbReference type="Proteomes" id="UP000002534">
    <property type="component" value="Chromosome"/>
</dbReference>